<sequence>MSSFDDKAATWDDEAKIERARAVADAIAGAVPLEPSMRLFEYGAGTGLVAEQLASRVGPITLADPSAGMREVASEKVAAGSLPPTTRVWGTDLATDGVPEDRFELIVTVMTLHHIADLPPVLAAFAEMLTDEGRLCIVDLEAEDGSFHAGSGHDAGVGHAHDGFEPDQLAARLADAGFTTSVERSIHQVTKDGRAYPLFLAVSVKQP</sequence>
<dbReference type="EMBL" id="JADJZA010000007">
    <property type="protein sequence ID" value="MBK9297534.1"/>
    <property type="molecule type" value="Genomic_DNA"/>
</dbReference>
<dbReference type="Pfam" id="PF13489">
    <property type="entry name" value="Methyltransf_23"/>
    <property type="match status" value="1"/>
</dbReference>
<dbReference type="PANTHER" id="PTHR43861:SF3">
    <property type="entry name" value="PUTATIVE (AFU_ORTHOLOGUE AFUA_2G14390)-RELATED"/>
    <property type="match status" value="1"/>
</dbReference>
<dbReference type="GO" id="GO:0008168">
    <property type="term" value="F:methyltransferase activity"/>
    <property type="evidence" value="ECO:0007669"/>
    <property type="project" value="UniProtKB-KW"/>
</dbReference>
<protein>
    <submittedName>
        <fullName evidence="2">Class I SAM-dependent methyltransferase</fullName>
    </submittedName>
</protein>
<keyword evidence="2" id="KW-0489">Methyltransferase</keyword>
<keyword evidence="1" id="KW-0808">Transferase</keyword>
<name>A0A936ND99_9ACTN</name>
<reference evidence="2 3" key="1">
    <citation type="submission" date="2020-10" db="EMBL/GenBank/DDBJ databases">
        <title>Connecting structure to function with the recovery of over 1000 high-quality activated sludge metagenome-assembled genomes encoding full-length rRNA genes using long-read sequencing.</title>
        <authorList>
            <person name="Singleton C.M."/>
            <person name="Petriglieri F."/>
            <person name="Kristensen J.M."/>
            <person name="Kirkegaard R.H."/>
            <person name="Michaelsen T.Y."/>
            <person name="Andersen M.H."/>
            <person name="Karst S.M."/>
            <person name="Dueholm M.S."/>
            <person name="Nielsen P.H."/>
            <person name="Albertsen M."/>
        </authorList>
    </citation>
    <scope>NUCLEOTIDE SEQUENCE [LARGE SCALE GENOMIC DNA]</scope>
    <source>
        <strain evidence="2">Lyne_18-Q3-R50-59_MAXAC.006</strain>
    </source>
</reference>
<accession>A0A936ND99</accession>
<dbReference type="Proteomes" id="UP000727993">
    <property type="component" value="Unassembled WGS sequence"/>
</dbReference>
<evidence type="ECO:0000256" key="1">
    <source>
        <dbReference type="ARBA" id="ARBA00022679"/>
    </source>
</evidence>
<evidence type="ECO:0000313" key="2">
    <source>
        <dbReference type="EMBL" id="MBK9297534.1"/>
    </source>
</evidence>
<dbReference type="CDD" id="cd02440">
    <property type="entry name" value="AdoMet_MTases"/>
    <property type="match status" value="1"/>
</dbReference>
<gene>
    <name evidence="2" type="ORF">IPN02_12020</name>
</gene>
<dbReference type="SUPFAM" id="SSF53335">
    <property type="entry name" value="S-adenosyl-L-methionine-dependent methyltransferases"/>
    <property type="match status" value="1"/>
</dbReference>
<evidence type="ECO:0000313" key="3">
    <source>
        <dbReference type="Proteomes" id="UP000727993"/>
    </source>
</evidence>
<dbReference type="PANTHER" id="PTHR43861">
    <property type="entry name" value="TRANS-ACONITATE 2-METHYLTRANSFERASE-RELATED"/>
    <property type="match status" value="1"/>
</dbReference>
<dbReference type="Gene3D" id="3.40.50.150">
    <property type="entry name" value="Vaccinia Virus protein VP39"/>
    <property type="match status" value="1"/>
</dbReference>
<proteinExistence type="predicted"/>
<dbReference type="InterPro" id="IPR029063">
    <property type="entry name" value="SAM-dependent_MTases_sf"/>
</dbReference>
<dbReference type="AlphaFoldDB" id="A0A936ND99"/>
<comment type="caution">
    <text evidence="2">The sequence shown here is derived from an EMBL/GenBank/DDBJ whole genome shotgun (WGS) entry which is preliminary data.</text>
</comment>
<dbReference type="GO" id="GO:0032259">
    <property type="term" value="P:methylation"/>
    <property type="evidence" value="ECO:0007669"/>
    <property type="project" value="UniProtKB-KW"/>
</dbReference>
<organism evidence="2 3">
    <name type="scientific">Candidatus Neomicrothrix subdominans</name>
    <dbReference type="NCBI Taxonomy" id="2954438"/>
    <lineage>
        <taxon>Bacteria</taxon>
        <taxon>Bacillati</taxon>
        <taxon>Actinomycetota</taxon>
        <taxon>Acidimicrobiia</taxon>
        <taxon>Acidimicrobiales</taxon>
        <taxon>Microthrixaceae</taxon>
        <taxon>Candidatus Neomicrothrix</taxon>
    </lineage>
</organism>